<dbReference type="EMBL" id="JAAVVJ010000009">
    <property type="protein sequence ID" value="KAF7214760.1"/>
    <property type="molecule type" value="Genomic_DNA"/>
</dbReference>
<dbReference type="PANTHER" id="PTHR11818">
    <property type="entry name" value="BETA/GAMMA CRYSTALLIN"/>
    <property type="match status" value="1"/>
</dbReference>
<keyword evidence="4" id="KW-0677">Repeat</keyword>
<evidence type="ECO:0000256" key="4">
    <source>
        <dbReference type="ARBA" id="ARBA00022737"/>
    </source>
</evidence>
<dbReference type="InterPro" id="IPR050252">
    <property type="entry name" value="Beta/Gamma-Crystallin"/>
</dbReference>
<dbReference type="Proteomes" id="UP000822369">
    <property type="component" value="Chromosome 9"/>
</dbReference>
<dbReference type="SMART" id="SM00247">
    <property type="entry name" value="XTALbg"/>
    <property type="match status" value="2"/>
</dbReference>
<name>A0A9D2Y695_NOTFU</name>
<feature type="domain" description="Beta/gamma crystallin 'Greek key'" evidence="5">
    <location>
        <begin position="39"/>
        <end position="81"/>
    </location>
</feature>
<dbReference type="GO" id="GO:0005212">
    <property type="term" value="F:structural constituent of eye lens"/>
    <property type="evidence" value="ECO:0007669"/>
    <property type="project" value="UniProtKB-KW"/>
</dbReference>
<evidence type="ECO:0000256" key="1">
    <source>
        <dbReference type="ARBA" id="ARBA00003689"/>
    </source>
</evidence>
<dbReference type="GO" id="GO:0007601">
    <property type="term" value="P:visual perception"/>
    <property type="evidence" value="ECO:0007669"/>
    <property type="project" value="TreeGrafter"/>
</dbReference>
<dbReference type="PROSITE" id="PS50915">
    <property type="entry name" value="CRYSTALLIN_BETA_GAMMA"/>
    <property type="match status" value="2"/>
</dbReference>
<dbReference type="PANTHER" id="PTHR11818:SF129">
    <property type="entry name" value="CRYSTALLIN, GAMMA M6-RELATED"/>
    <property type="match status" value="1"/>
</dbReference>
<dbReference type="SUPFAM" id="SSF49695">
    <property type="entry name" value="gamma-Crystallin-like"/>
    <property type="match status" value="1"/>
</dbReference>
<evidence type="ECO:0000256" key="3">
    <source>
        <dbReference type="ARBA" id="ARBA00022613"/>
    </source>
</evidence>
<dbReference type="InterPro" id="IPR011024">
    <property type="entry name" value="G_crystallin-like"/>
</dbReference>
<proteinExistence type="inferred from homology"/>
<feature type="non-terminal residue" evidence="6">
    <location>
        <position position="1"/>
    </location>
</feature>
<accession>A0A9D2Y695</accession>
<evidence type="ECO:0000259" key="5">
    <source>
        <dbReference type="PROSITE" id="PS50915"/>
    </source>
</evidence>
<evidence type="ECO:0000256" key="2">
    <source>
        <dbReference type="ARBA" id="ARBA00009646"/>
    </source>
</evidence>
<dbReference type="Pfam" id="PF00030">
    <property type="entry name" value="Crystall"/>
    <property type="match status" value="2"/>
</dbReference>
<reference evidence="6" key="1">
    <citation type="submission" date="2020-03" db="EMBL/GenBank/DDBJ databases">
        <title>Intra-Species Differences in Population Size shape Life History and Genome Evolution.</title>
        <authorList>
            <person name="Willemsen D."/>
            <person name="Cui R."/>
            <person name="Valenzano D.R."/>
        </authorList>
    </citation>
    <scope>NUCLEOTIDE SEQUENCE</scope>
    <source>
        <strain evidence="6">GRZ</strain>
        <tissue evidence="6">Whole</tissue>
    </source>
</reference>
<gene>
    <name evidence="6" type="ORF">G4P62_006789</name>
</gene>
<comment type="similarity">
    <text evidence="2">Belongs to the beta/gamma-crystallin family.</text>
</comment>
<comment type="function">
    <text evidence="1">Crystallins are the dominant structural components of the vertebrate eye lens.</text>
</comment>
<feature type="domain" description="Beta/gamma crystallin 'Greek key'" evidence="5">
    <location>
        <begin position="134"/>
        <end position="176"/>
    </location>
</feature>
<dbReference type="FunFam" id="2.60.20.10:FF:000001">
    <property type="entry name" value="Crystallin gamma S"/>
    <property type="match status" value="1"/>
</dbReference>
<dbReference type="Gene3D" id="2.60.20.10">
    <property type="entry name" value="Crystallins"/>
    <property type="match status" value="2"/>
</dbReference>
<dbReference type="GO" id="GO:0002088">
    <property type="term" value="P:lens development in camera-type eye"/>
    <property type="evidence" value="ECO:0007669"/>
    <property type="project" value="TreeGrafter"/>
</dbReference>
<evidence type="ECO:0000313" key="6">
    <source>
        <dbReference type="EMBL" id="KAF7214760.1"/>
    </source>
</evidence>
<dbReference type="AlphaFoldDB" id="A0A9D2Y695"/>
<dbReference type="InterPro" id="IPR001064">
    <property type="entry name" value="Beta/gamma_crystallin"/>
</dbReference>
<protein>
    <submittedName>
        <fullName evidence="6">Gamma-crystallin M2-like</fullName>
    </submittedName>
</protein>
<comment type="caution">
    <text evidence="6">The sequence shown here is derived from an EMBL/GenBank/DDBJ whole genome shotgun (WGS) entry which is preliminary data.</text>
</comment>
<evidence type="ECO:0000313" key="7">
    <source>
        <dbReference type="Proteomes" id="UP000822369"/>
    </source>
</evidence>
<keyword evidence="3" id="KW-0273">Eye lens protein</keyword>
<dbReference type="PRINTS" id="PR01367">
    <property type="entry name" value="BGCRYSTALLIN"/>
</dbReference>
<dbReference type="FunFam" id="2.60.20.10:FF:000003">
    <property type="entry name" value="Crystallin gamma S"/>
    <property type="match status" value="1"/>
</dbReference>
<sequence length="178" mass="20644">QITFFEEKKFQGRCYNCSSDRADLHTHFSHCSSIWVESGIWVIYARPSYKGFRCILTPGEYADNQQWVAFSDPLPSHKERSTPPPAAVYGSSWKLRLYEKPDFGGQMFECFDDCPSVYDTYKMNEMHSCVVANGTWVLYELPNYMGHQYVVERGDYRQHGDWGVSSPGIGSFRRITEF</sequence>
<organism evidence="6 7">
    <name type="scientific">Nothobranchius furzeri</name>
    <name type="common">Turquoise killifish</name>
    <dbReference type="NCBI Taxonomy" id="105023"/>
    <lineage>
        <taxon>Eukaryota</taxon>
        <taxon>Metazoa</taxon>
        <taxon>Chordata</taxon>
        <taxon>Craniata</taxon>
        <taxon>Vertebrata</taxon>
        <taxon>Euteleostomi</taxon>
        <taxon>Actinopterygii</taxon>
        <taxon>Neopterygii</taxon>
        <taxon>Teleostei</taxon>
        <taxon>Neoteleostei</taxon>
        <taxon>Acanthomorphata</taxon>
        <taxon>Ovalentaria</taxon>
        <taxon>Atherinomorphae</taxon>
        <taxon>Cyprinodontiformes</taxon>
        <taxon>Nothobranchiidae</taxon>
        <taxon>Nothobranchius</taxon>
    </lineage>
</organism>